<accession>A0A286NTD8</accession>
<protein>
    <recommendedName>
        <fullName evidence="4">Collagen triple helix repeat protein</fullName>
    </recommendedName>
</protein>
<evidence type="ECO:0000256" key="1">
    <source>
        <dbReference type="SAM" id="MobiDB-lite"/>
    </source>
</evidence>
<dbReference type="RefSeq" id="WP_095897377.1">
    <property type="nucleotide sequence ID" value="NZ_CP022378.1"/>
</dbReference>
<proteinExistence type="predicted"/>
<dbReference type="Proteomes" id="UP000242855">
    <property type="component" value="Chromosome"/>
</dbReference>
<organism evidence="2 3">
    <name type="scientific">Capnocytophaga cynodegmi</name>
    <dbReference type="NCBI Taxonomy" id="28189"/>
    <lineage>
        <taxon>Bacteria</taxon>
        <taxon>Pseudomonadati</taxon>
        <taxon>Bacteroidota</taxon>
        <taxon>Flavobacteriia</taxon>
        <taxon>Flavobacteriales</taxon>
        <taxon>Flavobacteriaceae</taxon>
        <taxon>Capnocytophaga</taxon>
    </lineage>
</organism>
<evidence type="ECO:0000313" key="3">
    <source>
        <dbReference type="Proteomes" id="UP000242855"/>
    </source>
</evidence>
<evidence type="ECO:0008006" key="4">
    <source>
        <dbReference type="Google" id="ProtNLM"/>
    </source>
</evidence>
<reference evidence="2 3" key="1">
    <citation type="journal article" date="2017" name="Genome Announc.">
        <title>Twelve Complete Reference Genomes of Clinical Isolates in the Capnocytophaga Genus.</title>
        <authorList>
            <person name="Villarma A."/>
            <person name="Gulvik C.A."/>
            <person name="Rowe L.A."/>
            <person name="Sheth M."/>
            <person name="Juieng P."/>
            <person name="Nicholson A.C."/>
            <person name="Loparev V.N."/>
            <person name="McQuiston J.R."/>
        </authorList>
    </citation>
    <scope>NUCLEOTIDE SEQUENCE [LARGE SCALE GENOMIC DNA]</scope>
    <source>
        <strain evidence="2 3">G7591</strain>
    </source>
</reference>
<dbReference type="KEGG" id="ccyn:CGC48_00730"/>
<feature type="region of interest" description="Disordered" evidence="1">
    <location>
        <begin position="47"/>
        <end position="68"/>
    </location>
</feature>
<dbReference type="EMBL" id="CP022378">
    <property type="protein sequence ID" value="ATA67269.1"/>
    <property type="molecule type" value="Genomic_DNA"/>
</dbReference>
<evidence type="ECO:0000313" key="2">
    <source>
        <dbReference type="EMBL" id="ATA67269.1"/>
    </source>
</evidence>
<dbReference type="AlphaFoldDB" id="A0A286NTD8"/>
<sequence>MAIGSANKITIELDPSKVFPLENFIEKNPEAADKVLLANGETISKSELKGERGEQGLQGVQGQPGEQGAVGKSAYQVWLDTGNQGSEQDFLKSLQGEGLSEEEKQALDEAKSLKTEIDKQKEKLNNISFSDIKNIPPNLAHSEIKDTIQTIDNQIFELGNVNTSNASELENDSTGLEGFKFWRTKFAELIEFSDKFQYEINFNTEHTLFFKILWYDDDKQYISSSQYKGITYCVTKPPISTRYARFVICFDDFIAGDISMLHLSIKKLALPVLFNKIGESIGETPQNAERLTNLFTNANLFGNTTYNAYRTNIELNVDNIHFGEETFVYKTFQDGGAIIFTKTNSKSIKLFNGFNPNQEVTGITGVVGSYAKIIGGEQDVKIYIYNY</sequence>
<gene>
    <name evidence="2" type="ORF">CGC48_00730</name>
</gene>
<name>A0A286NTD8_9FLAO</name>
<dbReference type="GeneID" id="96780318"/>
<dbReference type="Gene3D" id="1.20.5.320">
    <property type="entry name" value="6-Phosphogluconate Dehydrogenase, domain 3"/>
    <property type="match status" value="1"/>
</dbReference>